<protein>
    <recommendedName>
        <fullName evidence="4">DUF1275 family protein</fullName>
    </recommendedName>
</protein>
<dbReference type="STRING" id="633149.Bresu_0736"/>
<feature type="transmembrane region" description="Helical" evidence="1">
    <location>
        <begin position="57"/>
        <end position="76"/>
    </location>
</feature>
<reference evidence="3" key="1">
    <citation type="journal article" date="2011" name="J. Bacteriol.">
        <title>Genome sequences of eight morphologically diverse alphaproteobacteria.</title>
        <authorList>
            <consortium name="US DOE Joint Genome Institute"/>
            <person name="Brown P.J."/>
            <person name="Kysela D.T."/>
            <person name="Buechlein A."/>
            <person name="Hemmerich C."/>
            <person name="Brun Y.V."/>
        </authorList>
    </citation>
    <scope>NUCLEOTIDE SEQUENCE [LARGE SCALE GENOMIC DNA]</scope>
    <source>
        <strain evidence="3">ATCC 15264 / DSM 4735 / LMG 14903 / NBRC 16000 / CB 81</strain>
    </source>
</reference>
<dbReference type="Pfam" id="PF06912">
    <property type="entry name" value="DUF1275"/>
    <property type="match status" value="1"/>
</dbReference>
<feature type="transmembrane region" description="Helical" evidence="1">
    <location>
        <begin position="162"/>
        <end position="183"/>
    </location>
</feature>
<dbReference type="AlphaFoldDB" id="D9QLW7"/>
<dbReference type="BioCyc" id="BSUB633149:G1GM8-736-MONOMER"/>
<keyword evidence="1" id="KW-1133">Transmembrane helix</keyword>
<feature type="transmembrane region" description="Helical" evidence="1">
    <location>
        <begin position="12"/>
        <end position="37"/>
    </location>
</feature>
<name>D9QLW7_BRESC</name>
<feature type="transmembrane region" description="Helical" evidence="1">
    <location>
        <begin position="88"/>
        <end position="113"/>
    </location>
</feature>
<dbReference type="InParanoid" id="D9QLW7"/>
<gene>
    <name evidence="2" type="ordered locus">Bresu_0736</name>
</gene>
<evidence type="ECO:0000313" key="2">
    <source>
        <dbReference type="EMBL" id="ADL00051.1"/>
    </source>
</evidence>
<accession>D9QLW7</accession>
<evidence type="ECO:0000256" key="1">
    <source>
        <dbReference type="SAM" id="Phobius"/>
    </source>
</evidence>
<feature type="transmembrane region" description="Helical" evidence="1">
    <location>
        <begin position="190"/>
        <end position="209"/>
    </location>
</feature>
<evidence type="ECO:0008006" key="4">
    <source>
        <dbReference type="Google" id="ProtNLM"/>
    </source>
</evidence>
<sequence length="216" mass="22215">MLRYDRRIRVLAACFSGVAGYVDAIGFLMTGGFFVSFMSGNSTRLGIGLAEGSPSTVFAAALLVTFVVGVMLGTVVGRIARTHRRPAVLALVTGLLASAVALHALGAGVFVAIPMVLAMGAENTVFAEDGEVRIGLTYMSGTLVKLGKRLTAALLGGDRFGWVPFLMLWSGLLAGAVAGALAYGAFGVNALVGAVVVMAVLTVVTLLLGPDLKPQR</sequence>
<dbReference type="OrthoDB" id="885342at2"/>
<organism evidence="2 3">
    <name type="scientific">Brevundimonas subvibrioides (strain ATCC 15264 / DSM 4735 / LMG 14903 / NBRC 16000 / CB 81)</name>
    <name type="common">Caulobacter subvibrioides</name>
    <dbReference type="NCBI Taxonomy" id="633149"/>
    <lineage>
        <taxon>Bacteria</taxon>
        <taxon>Pseudomonadati</taxon>
        <taxon>Pseudomonadota</taxon>
        <taxon>Alphaproteobacteria</taxon>
        <taxon>Caulobacterales</taxon>
        <taxon>Caulobacteraceae</taxon>
        <taxon>Brevundimonas</taxon>
    </lineage>
</organism>
<dbReference type="PANTHER" id="PTHR37314">
    <property type="entry name" value="SLR0142 PROTEIN"/>
    <property type="match status" value="1"/>
</dbReference>
<keyword evidence="1" id="KW-0812">Transmembrane</keyword>
<keyword evidence="1" id="KW-0472">Membrane</keyword>
<proteinExistence type="predicted"/>
<dbReference type="HOGENOM" id="CLU_090911_2_0_5"/>
<dbReference type="EMBL" id="CP002102">
    <property type="protein sequence ID" value="ADL00051.1"/>
    <property type="molecule type" value="Genomic_DNA"/>
</dbReference>
<evidence type="ECO:0000313" key="3">
    <source>
        <dbReference type="Proteomes" id="UP000002696"/>
    </source>
</evidence>
<dbReference type="InterPro" id="IPR010699">
    <property type="entry name" value="DUF1275"/>
</dbReference>
<dbReference type="PANTHER" id="PTHR37314:SF4">
    <property type="entry name" value="UPF0700 TRANSMEMBRANE PROTEIN YOAK"/>
    <property type="match status" value="1"/>
</dbReference>
<dbReference type="Proteomes" id="UP000002696">
    <property type="component" value="Chromosome"/>
</dbReference>
<keyword evidence="3" id="KW-1185">Reference proteome</keyword>
<dbReference type="eggNOG" id="COG3619">
    <property type="taxonomic scope" value="Bacteria"/>
</dbReference>
<dbReference type="RefSeq" id="WP_013268154.1">
    <property type="nucleotide sequence ID" value="NC_014375.1"/>
</dbReference>
<dbReference type="KEGG" id="bsb:Bresu_0736"/>